<evidence type="ECO:0000313" key="3">
    <source>
        <dbReference type="Proteomes" id="UP000183469"/>
    </source>
</evidence>
<dbReference type="InterPro" id="IPR031165">
    <property type="entry name" value="GNAT_YJDJ"/>
</dbReference>
<dbReference type="Proteomes" id="UP000183469">
    <property type="component" value="Unassembled WGS sequence"/>
</dbReference>
<feature type="domain" description="N-acetyltransferase" evidence="1">
    <location>
        <begin position="2"/>
        <end position="92"/>
    </location>
</feature>
<sequence length="100" mass="11138">MDYIIEKHRIYATDKDGKMLADIEFPEVSTGVCEITHTYVDDSLRGQGVAAKLTEMAVAEIEGQGNKVTASCSYAIKWLTKREGREIHICPACGLRHHSQ</sequence>
<dbReference type="CDD" id="cd04301">
    <property type="entry name" value="NAT_SF"/>
    <property type="match status" value="1"/>
</dbReference>
<proteinExistence type="predicted"/>
<protein>
    <recommendedName>
        <fullName evidence="1">N-acetyltransferase domain-containing protein</fullName>
    </recommendedName>
</protein>
<name>A0A1H3VTT5_SELRU</name>
<accession>A0A1H3VTT5</accession>
<dbReference type="SUPFAM" id="SSF55729">
    <property type="entry name" value="Acyl-CoA N-acyltransferases (Nat)"/>
    <property type="match status" value="1"/>
</dbReference>
<dbReference type="OrthoDB" id="9793389at2"/>
<dbReference type="InterPro" id="IPR045057">
    <property type="entry name" value="Gcn5-rel_NAT"/>
</dbReference>
<dbReference type="EMBL" id="FNQG01000002">
    <property type="protein sequence ID" value="SDZ77532.1"/>
    <property type="molecule type" value="Genomic_DNA"/>
</dbReference>
<evidence type="ECO:0000259" key="1">
    <source>
        <dbReference type="PROSITE" id="PS51729"/>
    </source>
</evidence>
<dbReference type="PANTHER" id="PTHR31435">
    <property type="entry name" value="PROTEIN NATD1"/>
    <property type="match status" value="1"/>
</dbReference>
<dbReference type="Pfam" id="PF14542">
    <property type="entry name" value="Acetyltransf_CG"/>
    <property type="match status" value="1"/>
</dbReference>
<reference evidence="2 3" key="1">
    <citation type="submission" date="2016-10" db="EMBL/GenBank/DDBJ databases">
        <authorList>
            <person name="de Groot N.N."/>
        </authorList>
    </citation>
    <scope>NUCLEOTIDE SEQUENCE [LARGE SCALE GENOMIC DNA]</scope>
    <source>
        <strain evidence="2 3">DSM 2872</strain>
    </source>
</reference>
<dbReference type="InterPro" id="IPR016181">
    <property type="entry name" value="Acyl_CoA_acyltransferase"/>
</dbReference>
<gene>
    <name evidence="2" type="ORF">SAMN05660648_00524</name>
</gene>
<dbReference type="PROSITE" id="PS51729">
    <property type="entry name" value="GNAT_YJDJ"/>
    <property type="match status" value="1"/>
</dbReference>
<organism evidence="2 3">
    <name type="scientific">Selenomonas ruminantium</name>
    <dbReference type="NCBI Taxonomy" id="971"/>
    <lineage>
        <taxon>Bacteria</taxon>
        <taxon>Bacillati</taxon>
        <taxon>Bacillota</taxon>
        <taxon>Negativicutes</taxon>
        <taxon>Selenomonadales</taxon>
        <taxon>Selenomonadaceae</taxon>
        <taxon>Selenomonas</taxon>
    </lineage>
</organism>
<dbReference type="PANTHER" id="PTHR31435:SF9">
    <property type="entry name" value="PROTEIN NATD1"/>
    <property type="match status" value="1"/>
</dbReference>
<dbReference type="AlphaFoldDB" id="A0A1H3VTT5"/>
<dbReference type="Gene3D" id="3.40.630.30">
    <property type="match status" value="1"/>
</dbReference>
<evidence type="ECO:0000313" key="2">
    <source>
        <dbReference type="EMBL" id="SDZ77532.1"/>
    </source>
</evidence>
<dbReference type="RefSeq" id="WP_074670676.1">
    <property type="nucleotide sequence ID" value="NZ_FNQG01000002.1"/>
</dbReference>